<organism evidence="1 2">
    <name type="scientific">Fodinicurvata halophila</name>
    <dbReference type="NCBI Taxonomy" id="1419723"/>
    <lineage>
        <taxon>Bacteria</taxon>
        <taxon>Pseudomonadati</taxon>
        <taxon>Pseudomonadota</taxon>
        <taxon>Alphaproteobacteria</taxon>
        <taxon>Rhodospirillales</taxon>
        <taxon>Rhodovibrionaceae</taxon>
        <taxon>Fodinicurvata</taxon>
    </lineage>
</organism>
<evidence type="ECO:0000313" key="2">
    <source>
        <dbReference type="Proteomes" id="UP001595799"/>
    </source>
</evidence>
<reference evidence="2" key="1">
    <citation type="journal article" date="2019" name="Int. J. Syst. Evol. Microbiol.">
        <title>The Global Catalogue of Microorganisms (GCM) 10K type strain sequencing project: providing services to taxonomists for standard genome sequencing and annotation.</title>
        <authorList>
            <consortium name="The Broad Institute Genomics Platform"/>
            <consortium name="The Broad Institute Genome Sequencing Center for Infectious Disease"/>
            <person name="Wu L."/>
            <person name="Ma J."/>
        </authorList>
    </citation>
    <scope>NUCLEOTIDE SEQUENCE [LARGE SCALE GENOMIC DNA]</scope>
    <source>
        <strain evidence="2">CECT 8472</strain>
    </source>
</reference>
<dbReference type="InterPro" id="IPR047324">
    <property type="entry name" value="LbH_gamma_CA-like"/>
</dbReference>
<proteinExistence type="predicted"/>
<evidence type="ECO:0000313" key="1">
    <source>
        <dbReference type="EMBL" id="MFC4351458.1"/>
    </source>
</evidence>
<name>A0ABV8UJL6_9PROT</name>
<keyword evidence="2" id="KW-1185">Reference proteome</keyword>
<dbReference type="EMBL" id="JBHSCW010000003">
    <property type="protein sequence ID" value="MFC4351458.1"/>
    <property type="molecule type" value="Genomic_DNA"/>
</dbReference>
<dbReference type="SUPFAM" id="SSF51161">
    <property type="entry name" value="Trimeric LpxA-like enzymes"/>
    <property type="match status" value="1"/>
</dbReference>
<comment type="caution">
    <text evidence="1">The sequence shown here is derived from an EMBL/GenBank/DDBJ whole genome shotgun (WGS) entry which is preliminary data.</text>
</comment>
<protein>
    <submittedName>
        <fullName evidence="1">Gamma carbonic anhydrase family protein</fullName>
    </submittedName>
</protein>
<dbReference type="CDD" id="cd04645">
    <property type="entry name" value="LbH_gamma_CA_like"/>
    <property type="match status" value="1"/>
</dbReference>
<dbReference type="PANTHER" id="PTHR13061">
    <property type="entry name" value="DYNACTIN SUBUNIT P25"/>
    <property type="match status" value="1"/>
</dbReference>
<dbReference type="PANTHER" id="PTHR13061:SF29">
    <property type="entry name" value="GAMMA CARBONIC ANHYDRASE-LIKE 1, MITOCHONDRIAL-RELATED"/>
    <property type="match status" value="1"/>
</dbReference>
<dbReference type="Gene3D" id="2.160.10.10">
    <property type="entry name" value="Hexapeptide repeat proteins"/>
    <property type="match status" value="1"/>
</dbReference>
<dbReference type="InterPro" id="IPR001451">
    <property type="entry name" value="Hexapep"/>
</dbReference>
<dbReference type="Proteomes" id="UP001595799">
    <property type="component" value="Unassembled WGS sequence"/>
</dbReference>
<dbReference type="InterPro" id="IPR011004">
    <property type="entry name" value="Trimer_LpxA-like_sf"/>
</dbReference>
<sequence length="180" mass="19631">MATILPYRGMEPRIDPDAFIAETAVIIGDVEIGPASSIWYGCVLRGDVNAIRVGRNTNVQDGTIVHCNHDPNGDYRETGGGMPTHIGDNITIGHMALIHACKLEDDCFIGMRSVVMDDAVVESRAMVAAGAVVTPGKRVPKHELWAGTPAKLQRQLREEELEYFAYSADQYAKLAASYRS</sequence>
<dbReference type="RefSeq" id="WP_382421789.1">
    <property type="nucleotide sequence ID" value="NZ_JBHSCW010000003.1"/>
</dbReference>
<gene>
    <name evidence="1" type="ORF">ACFOW6_07880</name>
</gene>
<dbReference type="Pfam" id="PF00132">
    <property type="entry name" value="Hexapep"/>
    <property type="match status" value="1"/>
</dbReference>
<dbReference type="InterPro" id="IPR050484">
    <property type="entry name" value="Transf_Hexapept/Carb_Anhydrase"/>
</dbReference>
<accession>A0ABV8UJL6</accession>